<reference evidence="1 2" key="1">
    <citation type="submission" date="2024-01" db="EMBL/GenBank/DDBJ databases">
        <title>The genome of the rayed Mediterranean limpet Patella caerulea (Linnaeus, 1758).</title>
        <authorList>
            <person name="Anh-Thu Weber A."/>
            <person name="Halstead-Nussloch G."/>
        </authorList>
    </citation>
    <scope>NUCLEOTIDE SEQUENCE [LARGE SCALE GENOMIC DNA]</scope>
    <source>
        <strain evidence="1">AATW-2023a</strain>
        <tissue evidence="1">Whole specimen</tissue>
    </source>
</reference>
<gene>
    <name evidence="1" type="ORF">SNE40_022538</name>
</gene>
<dbReference type="EMBL" id="JAZGQO010000021">
    <property type="protein sequence ID" value="KAK6165651.1"/>
    <property type="molecule type" value="Genomic_DNA"/>
</dbReference>
<dbReference type="CDD" id="cd16021">
    <property type="entry name" value="ALP_like"/>
    <property type="match status" value="1"/>
</dbReference>
<protein>
    <recommendedName>
        <fullName evidence="3">DUF229 domain containing protein</fullName>
    </recommendedName>
</protein>
<comment type="caution">
    <text evidence="1">The sequence shown here is derived from an EMBL/GenBank/DDBJ whole genome shotgun (WGS) entry which is preliminary data.</text>
</comment>
<dbReference type="Pfam" id="PF02995">
    <property type="entry name" value="DUF229"/>
    <property type="match status" value="1"/>
</dbReference>
<dbReference type="GO" id="GO:0005615">
    <property type="term" value="C:extracellular space"/>
    <property type="evidence" value="ECO:0007669"/>
    <property type="project" value="TreeGrafter"/>
</dbReference>
<keyword evidence="2" id="KW-1185">Reference proteome</keyword>
<proteinExistence type="predicted"/>
<dbReference type="Gene3D" id="3.40.720.10">
    <property type="entry name" value="Alkaline Phosphatase, subunit A"/>
    <property type="match status" value="1"/>
</dbReference>
<dbReference type="SUPFAM" id="SSF53649">
    <property type="entry name" value="Alkaline phosphatase-like"/>
    <property type="match status" value="1"/>
</dbReference>
<dbReference type="InterPro" id="IPR004245">
    <property type="entry name" value="DUF229"/>
</dbReference>
<dbReference type="Proteomes" id="UP001347796">
    <property type="component" value="Unassembled WGS sequence"/>
</dbReference>
<dbReference type="PANTHER" id="PTHR10974:SF73">
    <property type="entry name" value="FI21235P1"/>
    <property type="match status" value="1"/>
</dbReference>
<name>A0AAN8G8F1_PATCE</name>
<dbReference type="FunFam" id="3.40.720.10:FF:000017">
    <property type="entry name" value="Predicted protein"/>
    <property type="match status" value="1"/>
</dbReference>
<dbReference type="InterPro" id="IPR017850">
    <property type="entry name" value="Alkaline_phosphatase_core_sf"/>
</dbReference>
<dbReference type="AlphaFoldDB" id="A0AAN8G8F1"/>
<organism evidence="1 2">
    <name type="scientific">Patella caerulea</name>
    <name type="common">Rayed Mediterranean limpet</name>
    <dbReference type="NCBI Taxonomy" id="87958"/>
    <lineage>
        <taxon>Eukaryota</taxon>
        <taxon>Metazoa</taxon>
        <taxon>Spiralia</taxon>
        <taxon>Lophotrochozoa</taxon>
        <taxon>Mollusca</taxon>
        <taxon>Gastropoda</taxon>
        <taxon>Patellogastropoda</taxon>
        <taxon>Patelloidea</taxon>
        <taxon>Patellidae</taxon>
        <taxon>Patella</taxon>
    </lineage>
</organism>
<accession>A0AAN8G8F1</accession>
<evidence type="ECO:0000313" key="1">
    <source>
        <dbReference type="EMBL" id="KAK6165651.1"/>
    </source>
</evidence>
<evidence type="ECO:0000313" key="2">
    <source>
        <dbReference type="Proteomes" id="UP001347796"/>
    </source>
</evidence>
<evidence type="ECO:0008006" key="3">
    <source>
        <dbReference type="Google" id="ProtNLM"/>
    </source>
</evidence>
<dbReference type="PANTHER" id="PTHR10974">
    <property type="entry name" value="FI08016P-RELATED"/>
    <property type="match status" value="1"/>
</dbReference>
<sequence length="657" mass="76095">MKLYDMHTLHTDANEQRWPNFDKEPKPMSTEDEQIYSHVLKEYFSSNDHSTDELPQKLPQNGSKTACVHPKLNPYHPSLAKYFYSIPKLQCSEDENWVYVDNGTFYISKNIQELYGVITCDIYPLLFQDDLHTIEGECIKNIKNGTLLLSDFFRAECTSNQGHSYTNRHMGVAFNPQKHSRPDKPKQPHKHIDLNVFIFGLDSVSRMTSIRKLPKSRDYFINILKGIELESYNNFGDGTLRAIAPILTGQLLEELGEVRKGFEGATTFDAKPFIWKDFKKAGYVTLWADDVPGLGCFQYRFTGFRSPPTDHYLRTFYVAADYEIEYLLKPVLRSLLHSFLSLFMTNPPLYRALCYGSKPKHIYFIEYLKDMFKMYGSKRKFMFGFHGEISHDNNNEIEYMDEDIADLFKYLESSGHLNETLLIFMSDHGARFEAFRSTVQGKQEQWMPLFSFRFPPWFEREYPEAIKNFKINAHRLTTPLDIHATLKEILNFTGAGMGKISKRGISLFKEIPKERTCFHAGLSAHACACLDWQPVEQSYVLKRVIHTVISKLNELTSGLRNKCALLRIKHVLKILKYSPNADLVNHISIASSKIIYYQVFMTTAPGDGYFESTVKHDIDRDKMTLDENDISRANAYGTQPRCISQTRPDLMKYCYCS</sequence>